<sequence>MRVLLFCLSIFSCLSWANTPHFKIDLVKVDKSTRTMFLYAGDTIVKEYHIALGESPKGHKEQEGDNKTPEGSYNLDYKKEDSQFYRAMHISYPNEFDIEQAQQKGINPGGYIMIHGQKNGDTKNPKITQRFNWTNGCIALTNNEMDEFLNLVDSGTQIKIQW</sequence>
<evidence type="ECO:0000313" key="10">
    <source>
        <dbReference type="EMBL" id="WNC74086.1"/>
    </source>
</evidence>
<organism evidence="10 11">
    <name type="scientific">Thalassotalea psychrophila</name>
    <dbReference type="NCBI Taxonomy" id="3065647"/>
    <lineage>
        <taxon>Bacteria</taxon>
        <taxon>Pseudomonadati</taxon>
        <taxon>Pseudomonadota</taxon>
        <taxon>Gammaproteobacteria</taxon>
        <taxon>Alteromonadales</taxon>
        <taxon>Colwelliaceae</taxon>
        <taxon>Thalassotalea</taxon>
    </lineage>
</organism>
<proteinExistence type="inferred from homology"/>
<evidence type="ECO:0000256" key="4">
    <source>
        <dbReference type="ARBA" id="ARBA00022960"/>
    </source>
</evidence>
<evidence type="ECO:0000256" key="7">
    <source>
        <dbReference type="PROSITE-ProRule" id="PRU01373"/>
    </source>
</evidence>
<dbReference type="CDD" id="cd16913">
    <property type="entry name" value="YkuD_like"/>
    <property type="match status" value="1"/>
</dbReference>
<dbReference type="InterPro" id="IPR005490">
    <property type="entry name" value="LD_TPept_cat_dom"/>
</dbReference>
<protein>
    <submittedName>
        <fullName evidence="10">L,D-transpeptidase family protein</fullName>
    </submittedName>
</protein>
<name>A0ABY9TZ09_9GAMM</name>
<dbReference type="PANTHER" id="PTHR36699:SF1">
    <property type="entry name" value="L,D-TRANSPEPTIDASE YAFK-RELATED"/>
    <property type="match status" value="1"/>
</dbReference>
<dbReference type="InterPro" id="IPR038063">
    <property type="entry name" value="Transpep_catalytic_dom"/>
</dbReference>
<evidence type="ECO:0000313" key="11">
    <source>
        <dbReference type="Proteomes" id="UP001258994"/>
    </source>
</evidence>
<dbReference type="Gene3D" id="2.40.440.10">
    <property type="entry name" value="L,D-transpeptidase catalytic domain-like"/>
    <property type="match status" value="1"/>
</dbReference>
<dbReference type="EMBL" id="CP134145">
    <property type="protein sequence ID" value="WNC74086.1"/>
    <property type="molecule type" value="Genomic_DNA"/>
</dbReference>
<keyword evidence="8" id="KW-0732">Signal</keyword>
<evidence type="ECO:0000256" key="3">
    <source>
        <dbReference type="ARBA" id="ARBA00022679"/>
    </source>
</evidence>
<evidence type="ECO:0000256" key="8">
    <source>
        <dbReference type="SAM" id="SignalP"/>
    </source>
</evidence>
<keyword evidence="11" id="KW-1185">Reference proteome</keyword>
<dbReference type="SUPFAM" id="SSF141523">
    <property type="entry name" value="L,D-transpeptidase catalytic domain-like"/>
    <property type="match status" value="1"/>
</dbReference>
<gene>
    <name evidence="10" type="ORF">RGQ13_08855</name>
</gene>
<feature type="signal peptide" evidence="8">
    <location>
        <begin position="1"/>
        <end position="17"/>
    </location>
</feature>
<evidence type="ECO:0000256" key="2">
    <source>
        <dbReference type="ARBA" id="ARBA00005992"/>
    </source>
</evidence>
<evidence type="ECO:0000256" key="1">
    <source>
        <dbReference type="ARBA" id="ARBA00004752"/>
    </source>
</evidence>
<feature type="chain" id="PRO_5045937781" evidence="8">
    <location>
        <begin position="18"/>
        <end position="162"/>
    </location>
</feature>
<keyword evidence="6 7" id="KW-0961">Cell wall biogenesis/degradation</keyword>
<feature type="active site" description="Nucleophile" evidence="7">
    <location>
        <position position="137"/>
    </location>
</feature>
<comment type="pathway">
    <text evidence="1 7">Cell wall biogenesis; peptidoglycan biosynthesis.</text>
</comment>
<reference evidence="11" key="1">
    <citation type="submission" date="2023-09" db="EMBL/GenBank/DDBJ databases">
        <authorList>
            <person name="Li S."/>
            <person name="Li X."/>
            <person name="Zhang C."/>
            <person name="Zhao Z."/>
        </authorList>
    </citation>
    <scope>NUCLEOTIDE SEQUENCE [LARGE SCALE GENOMIC DNA]</scope>
    <source>
        <strain evidence="11">SQ149</strain>
    </source>
</reference>
<dbReference type="RefSeq" id="WP_348393194.1">
    <property type="nucleotide sequence ID" value="NZ_CP134145.1"/>
</dbReference>
<dbReference type="PROSITE" id="PS52029">
    <property type="entry name" value="LD_TPASE"/>
    <property type="match status" value="1"/>
</dbReference>
<comment type="similarity">
    <text evidence="2">Belongs to the YkuD family.</text>
</comment>
<dbReference type="PANTHER" id="PTHR36699">
    <property type="entry name" value="LD-TRANSPEPTIDASE"/>
    <property type="match status" value="1"/>
</dbReference>
<keyword evidence="3" id="KW-0808">Transferase</keyword>
<evidence type="ECO:0000256" key="6">
    <source>
        <dbReference type="ARBA" id="ARBA00023316"/>
    </source>
</evidence>
<dbReference type="Pfam" id="PF03734">
    <property type="entry name" value="YkuD"/>
    <property type="match status" value="1"/>
</dbReference>
<keyword evidence="5 7" id="KW-0573">Peptidoglycan synthesis</keyword>
<feature type="domain" description="L,D-TPase catalytic" evidence="9">
    <location>
        <begin position="25"/>
        <end position="161"/>
    </location>
</feature>
<accession>A0ABY9TZ09</accession>
<dbReference type="Proteomes" id="UP001258994">
    <property type="component" value="Chromosome"/>
</dbReference>
<keyword evidence="4 7" id="KW-0133">Cell shape</keyword>
<feature type="active site" description="Proton donor/acceptor" evidence="7">
    <location>
        <position position="115"/>
    </location>
</feature>
<evidence type="ECO:0000256" key="5">
    <source>
        <dbReference type="ARBA" id="ARBA00022984"/>
    </source>
</evidence>
<evidence type="ECO:0000259" key="9">
    <source>
        <dbReference type="PROSITE" id="PS52029"/>
    </source>
</evidence>